<sequence length="161" mass="16666">MKSGARVALAVGFGYLLGRRRKLRTALTLAAAVAAGRASQNPGGLRKYGTDLLNSSAQLGNLTKLGGPLATAGKAAATAAAGSGIDALSGKLRGSADALRRKSGGNRPDSDAAAGERSAPDEEQELDNQPEAEGAYDDDYDDDRDDADREERPVVARRQGR</sequence>
<accession>A0ABU5JIY6</accession>
<evidence type="ECO:0000313" key="2">
    <source>
        <dbReference type="EMBL" id="MDZ5492597.1"/>
    </source>
</evidence>
<gene>
    <name evidence="2" type="ORF">U2F25_24525</name>
</gene>
<evidence type="ECO:0008006" key="4">
    <source>
        <dbReference type="Google" id="ProtNLM"/>
    </source>
</evidence>
<evidence type="ECO:0000313" key="3">
    <source>
        <dbReference type="Proteomes" id="UP001290101"/>
    </source>
</evidence>
<name>A0ABU5JIY6_9ACTN</name>
<organism evidence="2 3">
    <name type="scientific">Micromonospora sicca</name>
    <dbReference type="NCBI Taxonomy" id="2202420"/>
    <lineage>
        <taxon>Bacteria</taxon>
        <taxon>Bacillati</taxon>
        <taxon>Actinomycetota</taxon>
        <taxon>Actinomycetes</taxon>
        <taxon>Micromonosporales</taxon>
        <taxon>Micromonosporaceae</taxon>
        <taxon>Micromonospora</taxon>
    </lineage>
</organism>
<proteinExistence type="predicted"/>
<keyword evidence="3" id="KW-1185">Reference proteome</keyword>
<dbReference type="EMBL" id="JAXOTQ010000033">
    <property type="protein sequence ID" value="MDZ5492597.1"/>
    <property type="molecule type" value="Genomic_DNA"/>
</dbReference>
<dbReference type="Proteomes" id="UP001290101">
    <property type="component" value="Unassembled WGS sequence"/>
</dbReference>
<feature type="compositionally biased region" description="Acidic residues" evidence="1">
    <location>
        <begin position="121"/>
        <end position="145"/>
    </location>
</feature>
<protein>
    <recommendedName>
        <fullName evidence="4">DNA primase</fullName>
    </recommendedName>
</protein>
<reference evidence="2 3" key="1">
    <citation type="submission" date="2023-12" db="EMBL/GenBank/DDBJ databases">
        <title>Micromonospora sp. nov., isolated from Atacama Desert.</title>
        <authorList>
            <person name="Carro L."/>
            <person name="Golinska P."/>
            <person name="Klenk H.-P."/>
            <person name="Goodfellow M."/>
        </authorList>
    </citation>
    <scope>NUCLEOTIDE SEQUENCE [LARGE SCALE GENOMIC DNA]</scope>
    <source>
        <strain evidence="2 3">4G53</strain>
    </source>
</reference>
<dbReference type="RefSeq" id="WP_201749876.1">
    <property type="nucleotide sequence ID" value="NZ_JAXOTQ010000033.1"/>
</dbReference>
<comment type="caution">
    <text evidence="2">The sequence shown here is derived from an EMBL/GenBank/DDBJ whole genome shotgun (WGS) entry which is preliminary data.</text>
</comment>
<feature type="region of interest" description="Disordered" evidence="1">
    <location>
        <begin position="96"/>
        <end position="161"/>
    </location>
</feature>
<evidence type="ECO:0000256" key="1">
    <source>
        <dbReference type="SAM" id="MobiDB-lite"/>
    </source>
</evidence>